<reference evidence="4 5" key="1">
    <citation type="submission" date="2019-03" db="EMBL/GenBank/DDBJ databases">
        <title>Genomics of glacier-inhabiting Cryobacterium strains.</title>
        <authorList>
            <person name="Liu Q."/>
            <person name="Xin Y.-H."/>
        </authorList>
    </citation>
    <scope>NUCLEOTIDE SEQUENCE [LARGE SCALE GENOMIC DNA]</scope>
    <source>
        <strain evidence="4 5">Hz16</strain>
    </source>
</reference>
<dbReference type="Proteomes" id="UP000297983">
    <property type="component" value="Unassembled WGS sequence"/>
</dbReference>
<dbReference type="PANTHER" id="PTHR37938">
    <property type="entry name" value="BLL0215 PROTEIN"/>
    <property type="match status" value="1"/>
</dbReference>
<evidence type="ECO:0000256" key="2">
    <source>
        <dbReference type="SAM" id="Phobius"/>
    </source>
</evidence>
<dbReference type="EMBL" id="SOHL01000013">
    <property type="protein sequence ID" value="TFD71247.1"/>
    <property type="molecule type" value="Genomic_DNA"/>
</dbReference>
<dbReference type="AlphaFoldDB" id="A0A4R9AW40"/>
<evidence type="ECO:0000313" key="4">
    <source>
        <dbReference type="EMBL" id="TFD71247.1"/>
    </source>
</evidence>
<keyword evidence="2" id="KW-0812">Transmembrane</keyword>
<gene>
    <name evidence="4" type="ORF">E3T50_06610</name>
</gene>
<feature type="transmembrane region" description="Helical" evidence="2">
    <location>
        <begin position="69"/>
        <end position="89"/>
    </location>
</feature>
<feature type="domain" description="YdbS-like PH" evidence="3">
    <location>
        <begin position="88"/>
        <end position="157"/>
    </location>
</feature>
<name>A0A4R9AW40_9MICO</name>
<dbReference type="InterPro" id="IPR005182">
    <property type="entry name" value="YdbS-like_PH"/>
</dbReference>
<evidence type="ECO:0000259" key="3">
    <source>
        <dbReference type="Pfam" id="PF03703"/>
    </source>
</evidence>
<comment type="caution">
    <text evidence="4">The sequence shown here is derived from an EMBL/GenBank/DDBJ whole genome shotgun (WGS) entry which is preliminary data.</text>
</comment>
<protein>
    <submittedName>
        <fullName evidence="4">PH domain-containing protein</fullName>
    </submittedName>
</protein>
<keyword evidence="2" id="KW-0472">Membrane</keyword>
<feature type="region of interest" description="Disordered" evidence="1">
    <location>
        <begin position="1"/>
        <end position="22"/>
    </location>
</feature>
<keyword evidence="5" id="KW-1185">Reference proteome</keyword>
<keyword evidence="2" id="KW-1133">Transmembrane helix</keyword>
<dbReference type="RefSeq" id="WP_134551144.1">
    <property type="nucleotide sequence ID" value="NZ_SOHL01000013.1"/>
</dbReference>
<sequence>MKEKKKAPDEPDDTESSGYARESRPETVVARLRPHVRILLWPTVVLFALAGATGYFFGNMPEPWQNAAVLAGSIVLAVFGWLLPLAAWLTKRYTITTRRIIFRHGFFVRTRQELLHSRGYDVSVRQNWVQAGFHSGTVLINSGLEHPLVLKDVPNVDLVQSVLHDLMEKASTVMGSRRQEHSAISEESAFWGRR</sequence>
<evidence type="ECO:0000313" key="5">
    <source>
        <dbReference type="Proteomes" id="UP000297983"/>
    </source>
</evidence>
<feature type="transmembrane region" description="Helical" evidence="2">
    <location>
        <begin position="38"/>
        <end position="57"/>
    </location>
</feature>
<accession>A0A4R9AW40</accession>
<proteinExistence type="predicted"/>
<dbReference type="PANTHER" id="PTHR37938:SF1">
    <property type="entry name" value="BLL0215 PROTEIN"/>
    <property type="match status" value="1"/>
</dbReference>
<dbReference type="Pfam" id="PF03703">
    <property type="entry name" value="bPH_2"/>
    <property type="match status" value="1"/>
</dbReference>
<organism evidence="4 5">
    <name type="scientific">Cryobacterium gelidum</name>
    <dbReference type="NCBI Taxonomy" id="1259164"/>
    <lineage>
        <taxon>Bacteria</taxon>
        <taxon>Bacillati</taxon>
        <taxon>Actinomycetota</taxon>
        <taxon>Actinomycetes</taxon>
        <taxon>Micrococcales</taxon>
        <taxon>Microbacteriaceae</taxon>
        <taxon>Cryobacterium</taxon>
    </lineage>
</organism>
<evidence type="ECO:0000256" key="1">
    <source>
        <dbReference type="SAM" id="MobiDB-lite"/>
    </source>
</evidence>